<protein>
    <submittedName>
        <fullName evidence="1">12868_t:CDS:1</fullName>
    </submittedName>
</protein>
<evidence type="ECO:0000313" key="2">
    <source>
        <dbReference type="Proteomes" id="UP000789920"/>
    </source>
</evidence>
<keyword evidence="2" id="KW-1185">Reference proteome</keyword>
<proteinExistence type="predicted"/>
<gene>
    <name evidence="1" type="ORF">RPERSI_LOCUS22341</name>
</gene>
<organism evidence="1 2">
    <name type="scientific">Racocetra persica</name>
    <dbReference type="NCBI Taxonomy" id="160502"/>
    <lineage>
        <taxon>Eukaryota</taxon>
        <taxon>Fungi</taxon>
        <taxon>Fungi incertae sedis</taxon>
        <taxon>Mucoromycota</taxon>
        <taxon>Glomeromycotina</taxon>
        <taxon>Glomeromycetes</taxon>
        <taxon>Diversisporales</taxon>
        <taxon>Gigasporaceae</taxon>
        <taxon>Racocetra</taxon>
    </lineage>
</organism>
<dbReference type="EMBL" id="CAJVQC010067384">
    <property type="protein sequence ID" value="CAG8807204.1"/>
    <property type="molecule type" value="Genomic_DNA"/>
</dbReference>
<accession>A0ACA9RRB4</accession>
<feature type="non-terminal residue" evidence="1">
    <location>
        <position position="1"/>
    </location>
</feature>
<evidence type="ECO:0000313" key="1">
    <source>
        <dbReference type="EMBL" id="CAG8807204.1"/>
    </source>
</evidence>
<reference evidence="1" key="1">
    <citation type="submission" date="2021-06" db="EMBL/GenBank/DDBJ databases">
        <authorList>
            <person name="Kallberg Y."/>
            <person name="Tangrot J."/>
            <person name="Rosling A."/>
        </authorList>
    </citation>
    <scope>NUCLEOTIDE SEQUENCE</scope>
    <source>
        <strain evidence="1">MA461A</strain>
    </source>
</reference>
<sequence>EPETVNVFDKYNENDGEFSDDNDDEFSDDNDDGDYCGFSDEDEP</sequence>
<feature type="non-terminal residue" evidence="1">
    <location>
        <position position="44"/>
    </location>
</feature>
<dbReference type="Proteomes" id="UP000789920">
    <property type="component" value="Unassembled WGS sequence"/>
</dbReference>
<comment type="caution">
    <text evidence="1">The sequence shown here is derived from an EMBL/GenBank/DDBJ whole genome shotgun (WGS) entry which is preliminary data.</text>
</comment>
<name>A0ACA9RRB4_9GLOM</name>